<dbReference type="EMBL" id="QKRX01000004">
    <property type="protein sequence ID" value="RAU18528.1"/>
    <property type="molecule type" value="Genomic_DNA"/>
</dbReference>
<gene>
    <name evidence="1" type="ORF">DN062_07075</name>
</gene>
<protein>
    <submittedName>
        <fullName evidence="1">Uncharacterized protein</fullName>
    </submittedName>
</protein>
<proteinExistence type="predicted"/>
<dbReference type="Proteomes" id="UP000250744">
    <property type="component" value="Unassembled WGS sequence"/>
</dbReference>
<sequence>MYSQKSRLLAIDTPLGEDAFLFTRIDGEHQDLSCYRADIIPRCWLLAQTHDYAMVDMKAMRSCYDALS</sequence>
<organism evidence="1 2">
    <name type="scientific">Nitrincola tibetensis</name>
    <dbReference type="NCBI Taxonomy" id="2219697"/>
    <lineage>
        <taxon>Bacteria</taxon>
        <taxon>Pseudomonadati</taxon>
        <taxon>Pseudomonadota</taxon>
        <taxon>Gammaproteobacteria</taxon>
        <taxon>Oceanospirillales</taxon>
        <taxon>Oceanospirillaceae</taxon>
        <taxon>Nitrincola</taxon>
    </lineage>
</organism>
<evidence type="ECO:0000313" key="2">
    <source>
        <dbReference type="Proteomes" id="UP000250744"/>
    </source>
</evidence>
<reference evidence="1 2" key="1">
    <citation type="submission" date="2018-06" db="EMBL/GenBank/DDBJ databases">
        <title>Nitrincola tibetense sp. nov., isolated from Lake XuguoCo on Tibetan Plateau.</title>
        <authorList>
            <person name="Xing P."/>
        </authorList>
    </citation>
    <scope>NUCLEOTIDE SEQUENCE [LARGE SCALE GENOMIC DNA]</scope>
    <source>
        <strain evidence="2">xg18</strain>
    </source>
</reference>
<keyword evidence="2" id="KW-1185">Reference proteome</keyword>
<name>A0A364NN46_9GAMM</name>
<dbReference type="AlphaFoldDB" id="A0A364NN46"/>
<accession>A0A364NN46</accession>
<comment type="caution">
    <text evidence="1">The sequence shown here is derived from an EMBL/GenBank/DDBJ whole genome shotgun (WGS) entry which is preliminary data.</text>
</comment>
<evidence type="ECO:0000313" key="1">
    <source>
        <dbReference type="EMBL" id="RAU18528.1"/>
    </source>
</evidence>